<feature type="region of interest" description="Disordered" evidence="1">
    <location>
        <begin position="327"/>
        <end position="351"/>
    </location>
</feature>
<evidence type="ECO:0000313" key="3">
    <source>
        <dbReference type="Proteomes" id="UP001359485"/>
    </source>
</evidence>
<evidence type="ECO:0000256" key="1">
    <source>
        <dbReference type="SAM" id="MobiDB-lite"/>
    </source>
</evidence>
<feature type="region of interest" description="Disordered" evidence="1">
    <location>
        <begin position="636"/>
        <end position="702"/>
    </location>
</feature>
<protein>
    <submittedName>
        <fullName evidence="2">Uncharacterized protein</fullName>
    </submittedName>
</protein>
<keyword evidence="3" id="KW-1185">Reference proteome</keyword>
<feature type="compositionally biased region" description="Low complexity" evidence="1">
    <location>
        <begin position="807"/>
        <end position="817"/>
    </location>
</feature>
<comment type="caution">
    <text evidence="2">The sequence shown here is derived from an EMBL/GenBank/DDBJ whole genome shotgun (WGS) entry which is preliminary data.</text>
</comment>
<feature type="region of interest" description="Disordered" evidence="1">
    <location>
        <begin position="724"/>
        <end position="753"/>
    </location>
</feature>
<dbReference type="Proteomes" id="UP001359485">
    <property type="component" value="Unassembled WGS sequence"/>
</dbReference>
<feature type="region of interest" description="Disordered" evidence="1">
    <location>
        <begin position="779"/>
        <end position="831"/>
    </location>
</feature>
<gene>
    <name evidence="2" type="ORF">RUM44_006117</name>
</gene>
<feature type="compositionally biased region" description="Low complexity" evidence="1">
    <location>
        <begin position="674"/>
        <end position="702"/>
    </location>
</feature>
<feature type="region of interest" description="Disordered" evidence="1">
    <location>
        <begin position="569"/>
        <end position="602"/>
    </location>
</feature>
<feature type="region of interest" description="Disordered" evidence="1">
    <location>
        <begin position="1"/>
        <end position="21"/>
    </location>
</feature>
<accession>A0ABR1AZ03</accession>
<name>A0ABR1AZ03_POLSC</name>
<evidence type="ECO:0000313" key="2">
    <source>
        <dbReference type="EMBL" id="KAK6631588.1"/>
    </source>
</evidence>
<sequence length="849" mass="90686">MEPINATSAGTDQNSNTTPQVLATASSDSPLANLLNLNSDIAIGECMERLGTRLNMMETELKYAWRALDLLSQEYVKMWRRLEKLEGLLYEQQAVITQLLDFYSNIERQGGRLPVTEGGQIDCSGLNVTIAGAGMTEPTSELDALQEALKLAESTARDSEVSDAFDTAAIISGTSALSAEASEIIKELQLEDMLHLSNEAFYRSLNKAYRDDFVGFDPNTIAVAASSQLGMIWEEAEEGDENGSMSSKRDVTGSMEMSTAGESLKDDNMCNVFSALDYKDYRNNVPCVKDDDLAQLSRLNALDQVALEKLHELDRLTDKLQKDSNDLKELQNRLTDSPKDTKGSRKSEKAAVTELNFSTDDTSAINDQARQIFSEEELENWNFASEPRGLAEMLMLASMTSTQTADSMQVEAMEGATGETAGSAMGMTANYAGYSSLSPRHQMVDGSYASSGIISSLLQGDVSSPKPASDLQTYSSYAGLNLSPKRVINTDSYAYGSPKHCGDTQNYSFGSSTTSPKHVDLQSFTYGVDTSGVVSASFTSVACTSPSIHSASSGKLSSSPTLSIISVKTKQDGFRGSTGRGDLLVGSPSPTSPPPPAPEGKDVFLMSINSVEQNLSSNIDIFGGSGATASITSLSLDPQQGRLTPRTPHSPKSPRTSPKRIVNSTSSNMAAAKSDSGLSSMSGGWSSLEKSPGSPKGSKLPSYGPIDSGILLGRVPCYSHSRSQSATHINISPKHMPKGPYKQESDPYSYGRTLSPVPSTPVASTSFLSGDHHLSAFTSVGMPNSRLDSGSPTPNDSSGTFVPSPAPSSDISSSSSRRSQRLTDLQAFDAGGNDYPLQVRQIYDIFCSG</sequence>
<proteinExistence type="predicted"/>
<reference evidence="2 3" key="1">
    <citation type="submission" date="2023-09" db="EMBL/GenBank/DDBJ databases">
        <title>Genomes of two closely related lineages of the louse Polyplax serrata with different host specificities.</title>
        <authorList>
            <person name="Martinu J."/>
            <person name="Tarabai H."/>
            <person name="Stefka J."/>
            <person name="Hypsa V."/>
        </authorList>
    </citation>
    <scope>NUCLEOTIDE SEQUENCE [LARGE SCALE GENOMIC DNA]</scope>
    <source>
        <strain evidence="2">98ZLc_SE</strain>
    </source>
</reference>
<dbReference type="EMBL" id="JAWJWF010000006">
    <property type="protein sequence ID" value="KAK6631588.1"/>
    <property type="molecule type" value="Genomic_DNA"/>
</dbReference>
<feature type="compositionally biased region" description="Polar residues" evidence="1">
    <location>
        <begin position="779"/>
        <end position="801"/>
    </location>
</feature>
<organism evidence="2 3">
    <name type="scientific">Polyplax serrata</name>
    <name type="common">Common mouse louse</name>
    <dbReference type="NCBI Taxonomy" id="468196"/>
    <lineage>
        <taxon>Eukaryota</taxon>
        <taxon>Metazoa</taxon>
        <taxon>Ecdysozoa</taxon>
        <taxon>Arthropoda</taxon>
        <taxon>Hexapoda</taxon>
        <taxon>Insecta</taxon>
        <taxon>Pterygota</taxon>
        <taxon>Neoptera</taxon>
        <taxon>Paraneoptera</taxon>
        <taxon>Psocodea</taxon>
        <taxon>Troctomorpha</taxon>
        <taxon>Phthiraptera</taxon>
        <taxon>Anoplura</taxon>
        <taxon>Polyplacidae</taxon>
        <taxon>Polyplax</taxon>
    </lineage>
</organism>